<organism evidence="2 3">
    <name type="scientific">Luteitalea pratensis</name>
    <dbReference type="NCBI Taxonomy" id="1855912"/>
    <lineage>
        <taxon>Bacteria</taxon>
        <taxon>Pseudomonadati</taxon>
        <taxon>Acidobacteriota</taxon>
        <taxon>Vicinamibacteria</taxon>
        <taxon>Vicinamibacterales</taxon>
        <taxon>Vicinamibacteraceae</taxon>
        <taxon>Luteitalea</taxon>
    </lineage>
</organism>
<sequence precursor="true">MRAHRRAGPLLAALVLTTACASTTRVTPVTEGPQVRYRRLMEEAARAGREGRTGEALDKYLEVAGTSGVPELSREAYLQAGLLRLGGGVVLVDVAEATRLLRECRTRFEGAAEPLVLTATLATLDRLESVEQAADAAAAIATREAVRRDEDARALRRTVSSLRQQLEKRDEALRKAAQAAVGPQPR</sequence>
<accession>A0A143PIZ5</accession>
<dbReference type="PROSITE" id="PS51257">
    <property type="entry name" value="PROKAR_LIPOPROTEIN"/>
    <property type="match status" value="1"/>
</dbReference>
<dbReference type="RefSeq" id="WP_157898894.1">
    <property type="nucleotide sequence ID" value="NZ_CP015136.1"/>
</dbReference>
<feature type="signal peptide" evidence="1">
    <location>
        <begin position="1"/>
        <end position="21"/>
    </location>
</feature>
<name>A0A143PIZ5_LUTPR</name>
<keyword evidence="3" id="KW-1185">Reference proteome</keyword>
<dbReference type="KEGG" id="abac:LuPra_01681"/>
<dbReference type="AlphaFoldDB" id="A0A143PIZ5"/>
<protein>
    <submittedName>
        <fullName evidence="2">Uncharacterized protein</fullName>
    </submittedName>
</protein>
<evidence type="ECO:0000256" key="1">
    <source>
        <dbReference type="SAM" id="SignalP"/>
    </source>
</evidence>
<feature type="chain" id="PRO_5007511421" evidence="1">
    <location>
        <begin position="22"/>
        <end position="186"/>
    </location>
</feature>
<dbReference type="Proteomes" id="UP000076079">
    <property type="component" value="Chromosome"/>
</dbReference>
<gene>
    <name evidence="2" type="ORF">LuPra_01681</name>
</gene>
<dbReference type="EMBL" id="CP015136">
    <property type="protein sequence ID" value="AMY08481.1"/>
    <property type="molecule type" value="Genomic_DNA"/>
</dbReference>
<keyword evidence="1" id="KW-0732">Signal</keyword>
<reference evidence="3" key="2">
    <citation type="submission" date="2016-04" db="EMBL/GenBank/DDBJ databases">
        <title>First Complete Genome Sequence of a Subdivision 6 Acidobacterium.</title>
        <authorList>
            <person name="Huang S."/>
            <person name="Vieira S."/>
            <person name="Bunk B."/>
            <person name="Riedel T."/>
            <person name="Sproeer C."/>
            <person name="Overmann J."/>
        </authorList>
    </citation>
    <scope>NUCLEOTIDE SEQUENCE [LARGE SCALE GENOMIC DNA]</scope>
    <source>
        <strain evidence="3">DSM 100886 HEG_-6_39</strain>
    </source>
</reference>
<evidence type="ECO:0000313" key="3">
    <source>
        <dbReference type="Proteomes" id="UP000076079"/>
    </source>
</evidence>
<evidence type="ECO:0000313" key="2">
    <source>
        <dbReference type="EMBL" id="AMY08481.1"/>
    </source>
</evidence>
<proteinExistence type="predicted"/>
<reference evidence="2 3" key="1">
    <citation type="journal article" date="2016" name="Genome Announc.">
        <title>First Complete Genome Sequence of a Subdivision 6 Acidobacterium Strain.</title>
        <authorList>
            <person name="Huang S."/>
            <person name="Vieira S."/>
            <person name="Bunk B."/>
            <person name="Riedel T."/>
            <person name="Sproer C."/>
            <person name="Overmann J."/>
        </authorList>
    </citation>
    <scope>NUCLEOTIDE SEQUENCE [LARGE SCALE GENOMIC DNA]</scope>
    <source>
        <strain evidence="3">DSM 100886 HEG_-6_39</strain>
    </source>
</reference>